<evidence type="ECO:0000256" key="2">
    <source>
        <dbReference type="ARBA" id="ARBA00023002"/>
    </source>
</evidence>
<dbReference type="PANTHER" id="PTHR43477">
    <property type="entry name" value="DIHYDROANTICAPSIN 7-DEHYDROGENASE"/>
    <property type="match status" value="1"/>
</dbReference>
<dbReference type="InterPro" id="IPR020904">
    <property type="entry name" value="Sc_DH/Rdtase_CS"/>
</dbReference>
<dbReference type="InterPro" id="IPR051122">
    <property type="entry name" value="SDR_DHRS6-like"/>
</dbReference>
<reference evidence="4" key="2">
    <citation type="submission" date="2020-09" db="EMBL/GenBank/DDBJ databases">
        <authorList>
            <person name="Sun Q."/>
            <person name="Zhou Y."/>
        </authorList>
    </citation>
    <scope>NUCLEOTIDE SEQUENCE</scope>
    <source>
        <strain evidence="4">CGMCC 1.12195</strain>
    </source>
</reference>
<dbReference type="InterPro" id="IPR057326">
    <property type="entry name" value="KR_dom"/>
</dbReference>
<dbReference type="SMART" id="SM00822">
    <property type="entry name" value="PKS_KR"/>
    <property type="match status" value="1"/>
</dbReference>
<dbReference type="SUPFAM" id="SSF51735">
    <property type="entry name" value="NAD(P)-binding Rossmann-fold domains"/>
    <property type="match status" value="1"/>
</dbReference>
<dbReference type="Gene3D" id="3.40.50.720">
    <property type="entry name" value="NAD(P)-binding Rossmann-like Domain"/>
    <property type="match status" value="1"/>
</dbReference>
<dbReference type="PROSITE" id="PS00061">
    <property type="entry name" value="ADH_SHORT"/>
    <property type="match status" value="1"/>
</dbReference>
<protein>
    <submittedName>
        <fullName evidence="4">Oxidoreductase</fullName>
    </submittedName>
</protein>
<dbReference type="PRINTS" id="PR00081">
    <property type="entry name" value="GDHRDH"/>
</dbReference>
<reference evidence="4" key="1">
    <citation type="journal article" date="2014" name="Int. J. Syst. Evol. Microbiol.">
        <title>Complete genome sequence of Corynebacterium casei LMG S-19264T (=DSM 44701T), isolated from a smear-ripened cheese.</title>
        <authorList>
            <consortium name="US DOE Joint Genome Institute (JGI-PGF)"/>
            <person name="Walter F."/>
            <person name="Albersmeier A."/>
            <person name="Kalinowski J."/>
            <person name="Ruckert C."/>
        </authorList>
    </citation>
    <scope>NUCLEOTIDE SEQUENCE</scope>
    <source>
        <strain evidence="4">CGMCC 1.12195</strain>
    </source>
</reference>
<dbReference type="Pfam" id="PF13561">
    <property type="entry name" value="adh_short_C2"/>
    <property type="match status" value="1"/>
</dbReference>
<dbReference type="FunFam" id="3.40.50.720:FF:000084">
    <property type="entry name" value="Short-chain dehydrogenase reductase"/>
    <property type="match status" value="1"/>
</dbReference>
<feature type="domain" description="Ketoreductase" evidence="3">
    <location>
        <begin position="30"/>
        <end position="192"/>
    </location>
</feature>
<proteinExistence type="inferred from homology"/>
<dbReference type="Proteomes" id="UP000660862">
    <property type="component" value="Unassembled WGS sequence"/>
</dbReference>
<sequence>MISFRGAEAYLCEILNLDNLAMPNRKLTGKTAIITGGGSGIGRAISLLFAEEGASVHILELNTEVADTLVAEIRAFGGDATAHACDVSQQQAVLSVISGIGTVDILVNNAGIAHVGDLEHTTEADFDRIYTVNVKGAYNVLYAVVPLMKKQGGGAILNMASIAALVGITDRFAYSTSKGAIHAMTLSVARDYLHQGIRCNSISPARVHTPFVDGFIAKNYPGKEAEMFETLSKSQPIGRMAQPREIAAMALYLCSDEAGFITGNDYPVDGGFVTLNN</sequence>
<dbReference type="AlphaFoldDB" id="A0A917HW88"/>
<dbReference type="NCBIfam" id="NF005559">
    <property type="entry name" value="PRK07231.1"/>
    <property type="match status" value="1"/>
</dbReference>
<accession>A0A917HW88</accession>
<keyword evidence="2" id="KW-0560">Oxidoreductase</keyword>
<dbReference type="InterPro" id="IPR036291">
    <property type="entry name" value="NAD(P)-bd_dom_sf"/>
</dbReference>
<evidence type="ECO:0000259" key="3">
    <source>
        <dbReference type="SMART" id="SM00822"/>
    </source>
</evidence>
<keyword evidence="5" id="KW-1185">Reference proteome</keyword>
<comment type="caution">
    <text evidence="4">The sequence shown here is derived from an EMBL/GenBank/DDBJ whole genome shotgun (WGS) entry which is preliminary data.</text>
</comment>
<dbReference type="EMBL" id="BMER01000002">
    <property type="protein sequence ID" value="GGG91847.1"/>
    <property type="molecule type" value="Genomic_DNA"/>
</dbReference>
<gene>
    <name evidence="4" type="ORF">GCM10007415_28150</name>
</gene>
<name>A0A917HW88_9SPHI</name>
<dbReference type="PRINTS" id="PR00080">
    <property type="entry name" value="SDRFAMILY"/>
</dbReference>
<evidence type="ECO:0000313" key="4">
    <source>
        <dbReference type="EMBL" id="GGG91847.1"/>
    </source>
</evidence>
<dbReference type="InterPro" id="IPR002347">
    <property type="entry name" value="SDR_fam"/>
</dbReference>
<evidence type="ECO:0000313" key="5">
    <source>
        <dbReference type="Proteomes" id="UP000660862"/>
    </source>
</evidence>
<dbReference type="PANTHER" id="PTHR43477:SF1">
    <property type="entry name" value="DIHYDROANTICAPSIN 7-DEHYDROGENASE"/>
    <property type="match status" value="1"/>
</dbReference>
<organism evidence="4 5">
    <name type="scientific">Parapedobacter pyrenivorans</name>
    <dbReference type="NCBI Taxonomy" id="1305674"/>
    <lineage>
        <taxon>Bacteria</taxon>
        <taxon>Pseudomonadati</taxon>
        <taxon>Bacteroidota</taxon>
        <taxon>Sphingobacteriia</taxon>
        <taxon>Sphingobacteriales</taxon>
        <taxon>Sphingobacteriaceae</taxon>
        <taxon>Parapedobacter</taxon>
    </lineage>
</organism>
<comment type="similarity">
    <text evidence="1">Belongs to the short-chain dehydrogenases/reductases (SDR) family.</text>
</comment>
<dbReference type="GO" id="GO:0016491">
    <property type="term" value="F:oxidoreductase activity"/>
    <property type="evidence" value="ECO:0007669"/>
    <property type="project" value="UniProtKB-KW"/>
</dbReference>
<evidence type="ECO:0000256" key="1">
    <source>
        <dbReference type="ARBA" id="ARBA00006484"/>
    </source>
</evidence>
<dbReference type="CDD" id="cd05233">
    <property type="entry name" value="SDR_c"/>
    <property type="match status" value="1"/>
</dbReference>